<organism evidence="3">
    <name type="scientific">marine metagenome</name>
    <dbReference type="NCBI Taxonomy" id="408172"/>
    <lineage>
        <taxon>unclassified sequences</taxon>
        <taxon>metagenomes</taxon>
        <taxon>ecological metagenomes</taxon>
    </lineage>
</organism>
<proteinExistence type="predicted"/>
<gene>
    <name evidence="3" type="ORF">METZ01_LOCUS233664</name>
</gene>
<dbReference type="PANTHER" id="PTHR30576">
    <property type="entry name" value="COLANIC BIOSYNTHESIS UDP-GLUCOSE LIPID CARRIER TRANSFERASE"/>
    <property type="match status" value="1"/>
</dbReference>
<reference evidence="3" key="1">
    <citation type="submission" date="2018-05" db="EMBL/GenBank/DDBJ databases">
        <authorList>
            <person name="Lanie J.A."/>
            <person name="Ng W.-L."/>
            <person name="Kazmierczak K.M."/>
            <person name="Andrzejewski T.M."/>
            <person name="Davidsen T.M."/>
            <person name="Wayne K.J."/>
            <person name="Tettelin H."/>
            <person name="Glass J.I."/>
            <person name="Rusch D."/>
            <person name="Podicherti R."/>
            <person name="Tsui H.-C.T."/>
            <person name="Winkler M.E."/>
        </authorList>
    </citation>
    <scope>NUCLEOTIDE SEQUENCE</scope>
</reference>
<dbReference type="Pfam" id="PF02397">
    <property type="entry name" value="Bac_transf"/>
    <property type="match status" value="1"/>
</dbReference>
<feature type="domain" description="Bacterial sugar transferase" evidence="2">
    <location>
        <begin position="324"/>
        <end position="392"/>
    </location>
</feature>
<keyword evidence="1" id="KW-0472">Membrane</keyword>
<dbReference type="PANTHER" id="PTHR30576:SF0">
    <property type="entry name" value="UNDECAPRENYL-PHOSPHATE N-ACETYLGALACTOSAMINYL 1-PHOSPHATE TRANSFERASE-RELATED"/>
    <property type="match status" value="1"/>
</dbReference>
<evidence type="ECO:0000313" key="3">
    <source>
        <dbReference type="EMBL" id="SVB80810.1"/>
    </source>
</evidence>
<sequence>MLVAAGDVVAIWLASAIASQIRLGAWYGPDMGNYLIMTALFCGVTFVSAWGHGIYRETSWASSKVLLVGSYGPLLTIVSSYLLGGSPIVSRLWLLTTWLAGCALLIVFRFSSKKIVQAVRVYQDRVFRVLIVGASPRGISLGKDLGQDERGSVVVGFLDDYLRPGSEVLPGIRVLGHPQDLKEIALRGAVDEVVLIGGALSWESERVMAEMGVLSTNQWETRIAPSFSELLSSSSEIGYRGHLPLFTVNPLCLRGFNIWWKTGIEFTIAASMSLIFSPLWIGLFLKSKLRGADFLDHEVVQGVGGKNFAFLRFCSDLVPSNSALLRLPALINVLRGQMSLVGPIPIPVTEAVESQQVRPGIITMRPGLTGLWRFHEDNLGFSERVTVDLAYV</sequence>
<name>A0A382H0L9_9ZZZZ</name>
<dbReference type="AlphaFoldDB" id="A0A382H0L9"/>
<dbReference type="Pfam" id="PF13727">
    <property type="entry name" value="CoA_binding_3"/>
    <property type="match status" value="1"/>
</dbReference>
<feature type="transmembrane region" description="Helical" evidence="1">
    <location>
        <begin position="65"/>
        <end position="84"/>
    </location>
</feature>
<feature type="transmembrane region" description="Helical" evidence="1">
    <location>
        <begin position="34"/>
        <end position="53"/>
    </location>
</feature>
<feature type="transmembrane region" description="Helical" evidence="1">
    <location>
        <begin position="90"/>
        <end position="110"/>
    </location>
</feature>
<accession>A0A382H0L9</accession>
<keyword evidence="1" id="KW-0812">Transmembrane</keyword>
<dbReference type="Gene3D" id="3.40.50.720">
    <property type="entry name" value="NAD(P)-binding Rossmann-like Domain"/>
    <property type="match status" value="1"/>
</dbReference>
<dbReference type="GO" id="GO:0016780">
    <property type="term" value="F:phosphotransferase activity, for other substituted phosphate groups"/>
    <property type="evidence" value="ECO:0007669"/>
    <property type="project" value="TreeGrafter"/>
</dbReference>
<dbReference type="EMBL" id="UINC01058490">
    <property type="protein sequence ID" value="SVB80810.1"/>
    <property type="molecule type" value="Genomic_DNA"/>
</dbReference>
<keyword evidence="1" id="KW-1133">Transmembrane helix</keyword>
<dbReference type="InterPro" id="IPR003362">
    <property type="entry name" value="Bact_transf"/>
</dbReference>
<evidence type="ECO:0000259" key="2">
    <source>
        <dbReference type="Pfam" id="PF02397"/>
    </source>
</evidence>
<protein>
    <recommendedName>
        <fullName evidence="2">Bacterial sugar transferase domain-containing protein</fullName>
    </recommendedName>
</protein>
<feature type="transmembrane region" description="Helical" evidence="1">
    <location>
        <begin position="266"/>
        <end position="285"/>
    </location>
</feature>
<evidence type="ECO:0000256" key="1">
    <source>
        <dbReference type="SAM" id="Phobius"/>
    </source>
</evidence>
<feature type="non-terminal residue" evidence="3">
    <location>
        <position position="392"/>
    </location>
</feature>